<keyword evidence="14" id="KW-1185">Reference proteome</keyword>
<organism evidence="13 14">
    <name type="scientific">Alistipes hominis</name>
    <dbReference type="NCBI Taxonomy" id="2763015"/>
    <lineage>
        <taxon>Bacteria</taxon>
        <taxon>Pseudomonadati</taxon>
        <taxon>Bacteroidota</taxon>
        <taxon>Bacteroidia</taxon>
        <taxon>Bacteroidales</taxon>
        <taxon>Rikenellaceae</taxon>
        <taxon>Alistipes</taxon>
    </lineage>
</organism>
<evidence type="ECO:0000256" key="1">
    <source>
        <dbReference type="ARBA" id="ARBA00004141"/>
    </source>
</evidence>
<evidence type="ECO:0000313" key="14">
    <source>
        <dbReference type="Proteomes" id="UP000636891"/>
    </source>
</evidence>
<dbReference type="PANTHER" id="PTHR43427:SF6">
    <property type="entry name" value="CHLORIDE CHANNEL PROTEIN CLC-E"/>
    <property type="match status" value="1"/>
</dbReference>
<dbReference type="Gene3D" id="3.10.580.10">
    <property type="entry name" value="CBS-domain"/>
    <property type="match status" value="1"/>
</dbReference>
<dbReference type="Gene3D" id="1.10.3080.10">
    <property type="entry name" value="Clc chloride channel"/>
    <property type="match status" value="1"/>
</dbReference>
<keyword evidence="2" id="KW-0813">Transport</keyword>
<dbReference type="InterPro" id="IPR014743">
    <property type="entry name" value="Cl-channel_core"/>
</dbReference>
<dbReference type="InterPro" id="IPR046342">
    <property type="entry name" value="CBS_dom_sf"/>
</dbReference>
<feature type="domain" description="CBS" evidence="12">
    <location>
        <begin position="471"/>
        <end position="527"/>
    </location>
</feature>
<evidence type="ECO:0000256" key="9">
    <source>
        <dbReference type="ARBA" id="ARBA00023303"/>
    </source>
</evidence>
<dbReference type="EMBL" id="JACOOK010000004">
    <property type="protein sequence ID" value="MBC5617092.1"/>
    <property type="molecule type" value="Genomic_DNA"/>
</dbReference>
<keyword evidence="7" id="KW-0869">Chloride channel</keyword>
<feature type="transmembrane region" description="Helical" evidence="11">
    <location>
        <begin position="27"/>
        <end position="46"/>
    </location>
</feature>
<dbReference type="InterPro" id="IPR050368">
    <property type="entry name" value="ClC-type_chloride_channel"/>
</dbReference>
<feature type="domain" description="CBS" evidence="12">
    <location>
        <begin position="535"/>
        <end position="592"/>
    </location>
</feature>
<dbReference type="InterPro" id="IPR001807">
    <property type="entry name" value="ClC"/>
</dbReference>
<sequence>MPKLRNKIALLYRYLIIATKRLTDKQLMILLAIVVGLAAGFATFVFERALMFFRFVLTSWFDIDTASVFYLFYPVIGIIIATLFVKYVVRDNISEGVTRVLYAMSKKGSRIKPHNCYSSIVASSATIGFGGSVGPEAPIVLTGAAVGSNIARFMRLNYKNITLLLSCGAAAALSAVFKAPITGVVFVLEILMLDITVASIIPLLISAVTATTLMFFLNGFDPVFNLNILHSFELEHLPYYIVLGLICGLMSYYFTQINSKIGQLFARIKSMYRRWIAGGLIIGVLIFLFPPLYGEGYESLADLMHGNVDALFNNSMFFQYRGIGWVVMLYLIATLFFKVVAMSATNGAGGVGGSFAPSLFVGAFTGATMVYGLNYFFGLELPIIPFTLVGMAGVMSGVMNAPLTSIFLIAELTNGYALFVPLMLVAALSFALDYYLEPYSIYTKKLSQSGELLTHNKDRSVLVFLDLPALMETDFYKISMNTTLGDVVNLISTVHRNIFPVVSKDGTLLGIVQLDDLRADMFSPEKYGTTIDRYMIAPPDLIYQNEQIGSVLDAFEDSKAWMLPVVTTDKKYLGFISKSRILAAYREQLRAISEE</sequence>
<reference evidence="13 14" key="1">
    <citation type="submission" date="2020-08" db="EMBL/GenBank/DDBJ databases">
        <title>Genome public.</title>
        <authorList>
            <person name="Liu C."/>
            <person name="Sun Q."/>
        </authorList>
    </citation>
    <scope>NUCLEOTIDE SEQUENCE [LARGE SCALE GENOMIC DNA]</scope>
    <source>
        <strain evidence="13 14">New-7</strain>
    </source>
</reference>
<feature type="transmembrane region" description="Helical" evidence="11">
    <location>
        <begin position="195"/>
        <end position="217"/>
    </location>
</feature>
<dbReference type="CDD" id="cd02205">
    <property type="entry name" value="CBS_pair_SF"/>
    <property type="match status" value="1"/>
</dbReference>
<keyword evidence="4 11" id="KW-1133">Transmembrane helix</keyword>
<feature type="transmembrane region" description="Helical" evidence="11">
    <location>
        <begin position="353"/>
        <end position="377"/>
    </location>
</feature>
<feature type="transmembrane region" description="Helical" evidence="11">
    <location>
        <begin position="116"/>
        <end position="141"/>
    </location>
</feature>
<keyword evidence="9" id="KW-0407">Ion channel</keyword>
<dbReference type="Pfam" id="PF00571">
    <property type="entry name" value="CBS"/>
    <property type="match status" value="1"/>
</dbReference>
<evidence type="ECO:0000256" key="5">
    <source>
        <dbReference type="ARBA" id="ARBA00023065"/>
    </source>
</evidence>
<evidence type="ECO:0000256" key="11">
    <source>
        <dbReference type="SAM" id="Phobius"/>
    </source>
</evidence>
<proteinExistence type="predicted"/>
<keyword evidence="10" id="KW-0129">CBS domain</keyword>
<dbReference type="PROSITE" id="PS51371">
    <property type="entry name" value="CBS"/>
    <property type="match status" value="2"/>
</dbReference>
<keyword evidence="3 11" id="KW-0812">Transmembrane</keyword>
<feature type="transmembrane region" description="Helical" evidence="11">
    <location>
        <begin position="66"/>
        <end position="89"/>
    </location>
</feature>
<dbReference type="RefSeq" id="WP_101572215.1">
    <property type="nucleotide sequence ID" value="NZ_JACOOK010000004.1"/>
</dbReference>
<gene>
    <name evidence="13" type="ORF">H8S08_08695</name>
</gene>
<comment type="caution">
    <text evidence="13">The sequence shown here is derived from an EMBL/GenBank/DDBJ whole genome shotgun (WGS) entry which is preliminary data.</text>
</comment>
<evidence type="ECO:0000256" key="2">
    <source>
        <dbReference type="ARBA" id="ARBA00022448"/>
    </source>
</evidence>
<protein>
    <submittedName>
        <fullName evidence="13">Chloride channel protein</fullName>
    </submittedName>
</protein>
<accession>A0ABR7CN55</accession>
<evidence type="ECO:0000256" key="7">
    <source>
        <dbReference type="ARBA" id="ARBA00023173"/>
    </source>
</evidence>
<evidence type="ECO:0000256" key="6">
    <source>
        <dbReference type="ARBA" id="ARBA00023136"/>
    </source>
</evidence>
<evidence type="ECO:0000256" key="8">
    <source>
        <dbReference type="ARBA" id="ARBA00023214"/>
    </source>
</evidence>
<evidence type="ECO:0000259" key="12">
    <source>
        <dbReference type="PROSITE" id="PS51371"/>
    </source>
</evidence>
<feature type="transmembrane region" description="Helical" evidence="11">
    <location>
        <begin position="275"/>
        <end position="293"/>
    </location>
</feature>
<keyword evidence="8" id="KW-0868">Chloride</keyword>
<dbReference type="Pfam" id="PF00654">
    <property type="entry name" value="Voltage_CLC"/>
    <property type="match status" value="1"/>
</dbReference>
<name>A0ABR7CN55_9BACT</name>
<keyword evidence="6 11" id="KW-0472">Membrane</keyword>
<dbReference type="CDD" id="cd00400">
    <property type="entry name" value="Voltage_gated_ClC"/>
    <property type="match status" value="1"/>
</dbReference>
<keyword evidence="5" id="KW-0406">Ion transport</keyword>
<evidence type="ECO:0000256" key="4">
    <source>
        <dbReference type="ARBA" id="ARBA00022989"/>
    </source>
</evidence>
<dbReference type="SUPFAM" id="SSF54631">
    <property type="entry name" value="CBS-domain pair"/>
    <property type="match status" value="1"/>
</dbReference>
<feature type="transmembrane region" description="Helical" evidence="11">
    <location>
        <begin position="322"/>
        <end position="341"/>
    </location>
</feature>
<evidence type="ECO:0000313" key="13">
    <source>
        <dbReference type="EMBL" id="MBC5617092.1"/>
    </source>
</evidence>
<evidence type="ECO:0000256" key="10">
    <source>
        <dbReference type="PROSITE-ProRule" id="PRU00703"/>
    </source>
</evidence>
<dbReference type="Proteomes" id="UP000636891">
    <property type="component" value="Unassembled WGS sequence"/>
</dbReference>
<comment type="subcellular location">
    <subcellularLocation>
        <location evidence="1">Membrane</location>
        <topology evidence="1">Multi-pass membrane protein</topology>
    </subcellularLocation>
</comment>
<feature type="transmembrane region" description="Helical" evidence="11">
    <location>
        <begin position="416"/>
        <end position="436"/>
    </location>
</feature>
<feature type="transmembrane region" description="Helical" evidence="11">
    <location>
        <begin position="383"/>
        <end position="409"/>
    </location>
</feature>
<dbReference type="InterPro" id="IPR000644">
    <property type="entry name" value="CBS_dom"/>
</dbReference>
<feature type="transmembrane region" description="Helical" evidence="11">
    <location>
        <begin position="161"/>
        <end position="188"/>
    </location>
</feature>
<dbReference type="PANTHER" id="PTHR43427">
    <property type="entry name" value="CHLORIDE CHANNEL PROTEIN CLC-E"/>
    <property type="match status" value="1"/>
</dbReference>
<dbReference type="SUPFAM" id="SSF81340">
    <property type="entry name" value="Clc chloride channel"/>
    <property type="match status" value="1"/>
</dbReference>
<evidence type="ECO:0000256" key="3">
    <source>
        <dbReference type="ARBA" id="ARBA00022692"/>
    </source>
</evidence>
<dbReference type="PRINTS" id="PR00762">
    <property type="entry name" value="CLCHANNEL"/>
</dbReference>
<feature type="transmembrane region" description="Helical" evidence="11">
    <location>
        <begin position="237"/>
        <end position="254"/>
    </location>
</feature>